<dbReference type="InterPro" id="IPR015797">
    <property type="entry name" value="NUDIX_hydrolase-like_dom_sf"/>
</dbReference>
<dbReference type="PROSITE" id="PS00893">
    <property type="entry name" value="NUDIX_BOX"/>
    <property type="match status" value="1"/>
</dbReference>
<dbReference type="SMART" id="SM00014">
    <property type="entry name" value="acidPPc"/>
    <property type="match status" value="1"/>
</dbReference>
<keyword evidence="3" id="KW-0378">Hydrolase</keyword>
<reference evidence="8" key="1">
    <citation type="submission" date="2022-07" db="EMBL/GenBank/DDBJ databases">
        <title>Genome sequencing of Photobacterium atrarenae GJH2-4.</title>
        <authorList>
            <person name="Park S.-J."/>
        </authorList>
    </citation>
    <scope>NUCLEOTIDE SEQUENCE</scope>
    <source>
        <strain evidence="8">GJH2-4</strain>
    </source>
</reference>
<dbReference type="InterPro" id="IPR036938">
    <property type="entry name" value="PAP2/HPO_sf"/>
</dbReference>
<dbReference type="RefSeq" id="WP_255387887.1">
    <property type="nucleotide sequence ID" value="NZ_CP101508.1"/>
</dbReference>
<dbReference type="SUPFAM" id="SSF55811">
    <property type="entry name" value="Nudix"/>
    <property type="match status" value="1"/>
</dbReference>
<feature type="transmembrane region" description="Helical" evidence="6">
    <location>
        <begin position="226"/>
        <end position="247"/>
    </location>
</feature>
<dbReference type="Pfam" id="PF01569">
    <property type="entry name" value="PAP2"/>
    <property type="match status" value="1"/>
</dbReference>
<dbReference type="PRINTS" id="PR00502">
    <property type="entry name" value="NUDIXFAMILY"/>
</dbReference>
<feature type="transmembrane region" description="Helical" evidence="6">
    <location>
        <begin position="467"/>
        <end position="493"/>
    </location>
</feature>
<evidence type="ECO:0000313" key="9">
    <source>
        <dbReference type="Proteomes" id="UP001057998"/>
    </source>
</evidence>
<dbReference type="Gene3D" id="3.90.79.10">
    <property type="entry name" value="Nucleoside Triphosphate Pyrophosphohydrolase"/>
    <property type="match status" value="1"/>
</dbReference>
<feature type="transmembrane region" description="Helical" evidence="6">
    <location>
        <begin position="325"/>
        <end position="344"/>
    </location>
</feature>
<keyword evidence="6" id="KW-0812">Transmembrane</keyword>
<feature type="transmembrane region" description="Helical" evidence="6">
    <location>
        <begin position="411"/>
        <end position="430"/>
    </location>
</feature>
<dbReference type="CDD" id="cd01610">
    <property type="entry name" value="PAP2_like"/>
    <property type="match status" value="1"/>
</dbReference>
<organism evidence="8 9">
    <name type="scientific">Photobacterium atrarenae</name>
    <dbReference type="NCBI Taxonomy" id="865757"/>
    <lineage>
        <taxon>Bacteria</taxon>
        <taxon>Pseudomonadati</taxon>
        <taxon>Pseudomonadota</taxon>
        <taxon>Gammaproteobacteria</taxon>
        <taxon>Vibrionales</taxon>
        <taxon>Vibrionaceae</taxon>
        <taxon>Photobacterium</taxon>
    </lineage>
</organism>
<feature type="transmembrane region" description="Helical" evidence="6">
    <location>
        <begin position="259"/>
        <end position="277"/>
    </location>
</feature>
<dbReference type="PANTHER" id="PTHR14969">
    <property type="entry name" value="SPHINGOSINE-1-PHOSPHATE PHOSPHOHYDROLASE"/>
    <property type="match status" value="1"/>
</dbReference>
<feature type="transmembrane region" description="Helical" evidence="6">
    <location>
        <begin position="385"/>
        <end position="405"/>
    </location>
</feature>
<keyword evidence="6" id="KW-1133">Transmembrane helix</keyword>
<dbReference type="EC" id="3.6.1.27" evidence="2"/>
<feature type="transmembrane region" description="Helical" evidence="6">
    <location>
        <begin position="350"/>
        <end position="373"/>
    </location>
</feature>
<dbReference type="EMBL" id="CP101508">
    <property type="protein sequence ID" value="UTV26677.1"/>
    <property type="molecule type" value="Genomic_DNA"/>
</dbReference>
<evidence type="ECO:0000256" key="2">
    <source>
        <dbReference type="ARBA" id="ARBA00012374"/>
    </source>
</evidence>
<dbReference type="CDD" id="cd02883">
    <property type="entry name" value="NUDIX_Hydrolase"/>
    <property type="match status" value="1"/>
</dbReference>
<dbReference type="InterPro" id="IPR020084">
    <property type="entry name" value="NUDIX_hydrolase_CS"/>
</dbReference>
<sequence length="504" mass="55631">MGDQFVVLAWLTYLSRRVLIFMVAGIALASQVYASSQTSEQQPAELIGAVCVIRHDNQLVMLSEVITRKISLPGGYIDPGETPAQAAAREVFEETGIEVEVGERITYRGRASIHSCVAKTPILVSSFRDYTGYPIVASWFSKHYAKEVSRVYLVDPQTVMAHQYRYPDDIESLSQWLNQTPESEIEVYAELSNRVHSYHQLELEWIKRLQRWTDSFSPLNAQAFEGLMWVLNLPGEAEVVALLLVAVTVGFGPRAMLQLFVILVLTLLTSSLIKLGLASPRPSDIIPQLQKVNAYGFGLPSGHTLIATVLWGMGWYWLSRRVSPWLQGVTLCLLPLLIGGQALARVWYGVHFISDIVVSILLGLILIALCMAWHSAQRYPLPQIIANRGFWLMMALCFGLTAGITHMPDHTYLFAASVGLVLVIDQLPGGRLLLSTVTRARLFVFVPLGLVLIGVGTESLANMSSVSLMVLVIRAVGCALGMMWLVGASSVIIGRQQEIPAERG</sequence>
<dbReference type="InterPro" id="IPR000086">
    <property type="entry name" value="NUDIX_hydrolase_dom"/>
</dbReference>
<dbReference type="Pfam" id="PF00293">
    <property type="entry name" value="NUDIX"/>
    <property type="match status" value="1"/>
</dbReference>
<gene>
    <name evidence="8" type="ORF">NNL38_09905</name>
</gene>
<dbReference type="SUPFAM" id="SSF48317">
    <property type="entry name" value="Acid phosphatase/Vanadium-dependent haloperoxidase"/>
    <property type="match status" value="1"/>
</dbReference>
<dbReference type="InterPro" id="IPR000326">
    <property type="entry name" value="PAP2/HPO"/>
</dbReference>
<dbReference type="InterPro" id="IPR020476">
    <property type="entry name" value="Nudix_hydrolase"/>
</dbReference>
<evidence type="ECO:0000256" key="5">
    <source>
        <dbReference type="ARBA" id="ARBA00047594"/>
    </source>
</evidence>
<dbReference type="Proteomes" id="UP001057998">
    <property type="component" value="Chromosome 1"/>
</dbReference>
<evidence type="ECO:0000256" key="6">
    <source>
        <dbReference type="SAM" id="Phobius"/>
    </source>
</evidence>
<keyword evidence="6" id="KW-0472">Membrane</keyword>
<dbReference type="PANTHER" id="PTHR14969:SF13">
    <property type="entry name" value="AT30094P"/>
    <property type="match status" value="1"/>
</dbReference>
<evidence type="ECO:0000256" key="4">
    <source>
        <dbReference type="ARBA" id="ARBA00032707"/>
    </source>
</evidence>
<keyword evidence="9" id="KW-1185">Reference proteome</keyword>
<comment type="catalytic activity">
    <reaction evidence="5">
        <text>di-trans,octa-cis-undecaprenyl diphosphate + H2O = di-trans,octa-cis-undecaprenyl phosphate + phosphate + H(+)</text>
        <dbReference type="Rhea" id="RHEA:28094"/>
        <dbReference type="ChEBI" id="CHEBI:15377"/>
        <dbReference type="ChEBI" id="CHEBI:15378"/>
        <dbReference type="ChEBI" id="CHEBI:43474"/>
        <dbReference type="ChEBI" id="CHEBI:58405"/>
        <dbReference type="ChEBI" id="CHEBI:60392"/>
        <dbReference type="EC" id="3.6.1.27"/>
    </reaction>
</comment>
<proteinExistence type="predicted"/>
<feature type="transmembrane region" description="Helical" evidence="6">
    <location>
        <begin position="442"/>
        <end position="461"/>
    </location>
</feature>
<protein>
    <recommendedName>
        <fullName evidence="2">undecaprenyl-diphosphate phosphatase</fullName>
        <ecNumber evidence="2">3.6.1.27</ecNumber>
    </recommendedName>
    <alternativeName>
        <fullName evidence="4">Undecaprenyl pyrophosphate phosphatase</fullName>
    </alternativeName>
</protein>
<evidence type="ECO:0000256" key="3">
    <source>
        <dbReference type="ARBA" id="ARBA00022801"/>
    </source>
</evidence>
<dbReference type="Gene3D" id="1.20.144.10">
    <property type="entry name" value="Phosphatidic acid phosphatase type 2/haloperoxidase"/>
    <property type="match status" value="1"/>
</dbReference>
<accession>A0ABY5GBV4</accession>
<feature type="transmembrane region" description="Helical" evidence="6">
    <location>
        <begin position="297"/>
        <end position="318"/>
    </location>
</feature>
<comment type="cofactor">
    <cofactor evidence="1">
        <name>Mg(2+)</name>
        <dbReference type="ChEBI" id="CHEBI:18420"/>
    </cofactor>
</comment>
<evidence type="ECO:0000256" key="1">
    <source>
        <dbReference type="ARBA" id="ARBA00001946"/>
    </source>
</evidence>
<feature type="domain" description="Nudix hydrolase" evidence="7">
    <location>
        <begin position="43"/>
        <end position="177"/>
    </location>
</feature>
<dbReference type="PROSITE" id="PS51462">
    <property type="entry name" value="NUDIX"/>
    <property type="match status" value="1"/>
</dbReference>
<name>A0ABY5GBV4_9GAMM</name>
<evidence type="ECO:0000259" key="7">
    <source>
        <dbReference type="PROSITE" id="PS51462"/>
    </source>
</evidence>
<evidence type="ECO:0000313" key="8">
    <source>
        <dbReference type="EMBL" id="UTV26677.1"/>
    </source>
</evidence>